<keyword evidence="12" id="KW-1185">Reference proteome</keyword>
<feature type="transmembrane region" description="Helical" evidence="9">
    <location>
        <begin position="507"/>
        <end position="525"/>
    </location>
</feature>
<dbReference type="GO" id="GO:0005886">
    <property type="term" value="C:plasma membrane"/>
    <property type="evidence" value="ECO:0007669"/>
    <property type="project" value="TreeGrafter"/>
</dbReference>
<dbReference type="Proteomes" id="UP000699042">
    <property type="component" value="Unassembled WGS sequence"/>
</dbReference>
<keyword evidence="7" id="KW-0539">Nucleus</keyword>
<dbReference type="PROSITE" id="PS00463">
    <property type="entry name" value="ZN2_CY6_FUNGAL_1"/>
    <property type="match status" value="1"/>
</dbReference>
<dbReference type="EMBL" id="JAESDN010000003">
    <property type="protein sequence ID" value="KAG7053526.1"/>
    <property type="molecule type" value="Genomic_DNA"/>
</dbReference>
<evidence type="ECO:0000256" key="6">
    <source>
        <dbReference type="ARBA" id="ARBA00023136"/>
    </source>
</evidence>
<dbReference type="Pfam" id="PF02133">
    <property type="entry name" value="Transp_cyt_pur"/>
    <property type="match status" value="2"/>
</dbReference>
<evidence type="ECO:0000256" key="2">
    <source>
        <dbReference type="ARBA" id="ARBA00008974"/>
    </source>
</evidence>
<keyword evidence="6 9" id="KW-0472">Membrane</keyword>
<evidence type="ECO:0000313" key="12">
    <source>
        <dbReference type="Proteomes" id="UP000699042"/>
    </source>
</evidence>
<evidence type="ECO:0000256" key="7">
    <source>
        <dbReference type="ARBA" id="ARBA00023242"/>
    </source>
</evidence>
<dbReference type="CDD" id="cd00067">
    <property type="entry name" value="GAL4"/>
    <property type="match status" value="1"/>
</dbReference>
<dbReference type="Pfam" id="PF04082">
    <property type="entry name" value="Fungal_trans"/>
    <property type="match status" value="1"/>
</dbReference>
<feature type="transmembrane region" description="Helical" evidence="9">
    <location>
        <begin position="33"/>
        <end position="53"/>
    </location>
</feature>
<dbReference type="PANTHER" id="PTHR30618:SF4">
    <property type="entry name" value="ALLANTOIN PERMEASE"/>
    <property type="match status" value="1"/>
</dbReference>
<comment type="caution">
    <text evidence="11">The sequence shown here is derived from an EMBL/GenBank/DDBJ whole genome shotgun (WGS) entry which is preliminary data.</text>
</comment>
<dbReference type="GO" id="GO:0000981">
    <property type="term" value="F:DNA-binding transcription factor activity, RNA polymerase II-specific"/>
    <property type="evidence" value="ECO:0007669"/>
    <property type="project" value="InterPro"/>
</dbReference>
<sequence>MGLQAALKLVELPYVSRWINDDIRPIEAQRRTWGFLTFHNFWLLVNCNITTYLTGSALIPLGLTWWQAFICIILGNVIATAVVIINSLPGSYYHIGFPVFSRAVWGMWGSQFVIWNRIFLSLGKFPYSSYNYVTQQTINSFCLSLVWYAFTAWVGGECIYVILLSWDPKLESHIPNGMPADTGMTTAQFVSYIIFSAISLPVIWIRPHRLEKFFHFACSITLVFFIVLLIWALATMGSSGFGDTITSGSALPNTGGSDSVAWLMIYGIVSTIGSIAAGILNQNDYSRFATQPKHAIVGQAISFPFYSIFSSLIGILVTAATQERFGGEAIWNPPTLFAQLLAQDETAGTRAACFFAGLCLVISQIGVNVPGNALAGGFDLAATFPKYLNIRRGAYITAIFSVVVNPWRLVNTATIFLTVLSSYSVFLAPMTGLMISSYLIVNKSKVNVDHLYRGDSGSIYWFSYGFNWRAPVAWLVGVVPCMPGFIAAVDTSVTVSEGATELYSMSYIYGLLSSGLVYALLHWLLPARSLNAFVKDAPSARELQQMQQSKWDVTLAETPELLEVLSGPGPKTANSATPFKEDLRLIDTMPKDTKKSSQRRKFKVPSEFGQARQSRSRKNRPCDACRKRKTACVITSTPPCLFCKGRGIECKSSASDSVASRSALSASLFASAPAPQDAAQDGPSSNSESPRIASNNICPSARRDSIEVIPAPYLQTLEDNENRTAHSMGPAAEQDTHFLASFRSDVLSGPNQIDAEFIQVYEGSGYPWDPPVHFCLLQDEFTAHDNSAREEASRAIEEMVEPHGPTLVRLYFRHIHPVLPVLSKVRFLRQYTDDKTKLPASLRGAVYALASVFWKSEPSLQGFLHFQQHELADLATDSLQRELDSPNLAKLQASLLLLHMTPNKTDSIAHPRTWTSTAQAAAAAQMIGLHQDAEKWNLPTWEKRLRRKLWWATYMTDVWSAVCHGNPPHIYAASFNTSPVTMDDLRSEESIPEDLRSLVYSSNVGFDVASGARFLELVKISQTLREVIDCSFQVPRLAPPDSQKMEMENRGCLVSLQGELHNWATILPQCLTMPHLKGAISITSNNAPLHLAYYAHLALLYRALMNPATKVAKAMPSSSLRLWFGTALSDFASFTDFMNELNPEDLRGFWGCHARSQLILCGNFIIYLFVLATESGDVTSAFSLLETFYDTLQRLNRQVDSISQLLLLPVSLRIDSFFTQAADRLRGGPVADSTATTTSTPAAAPISLMNNP</sequence>
<dbReference type="SMART" id="SM00906">
    <property type="entry name" value="Fungal_trans"/>
    <property type="match status" value="1"/>
</dbReference>
<dbReference type="PANTHER" id="PTHR30618">
    <property type="entry name" value="NCS1 FAMILY PURINE/PYRIMIDINE TRANSPORTER"/>
    <property type="match status" value="1"/>
</dbReference>
<feature type="transmembrane region" description="Helical" evidence="9">
    <location>
        <begin position="393"/>
        <end position="410"/>
    </location>
</feature>
<accession>A0A9P7R9Y6</accession>
<feature type="region of interest" description="Disordered" evidence="8">
    <location>
        <begin position="674"/>
        <end position="697"/>
    </location>
</feature>
<organism evidence="11 12">
    <name type="scientific">Colletotrichum scovillei</name>
    <dbReference type="NCBI Taxonomy" id="1209932"/>
    <lineage>
        <taxon>Eukaryota</taxon>
        <taxon>Fungi</taxon>
        <taxon>Dikarya</taxon>
        <taxon>Ascomycota</taxon>
        <taxon>Pezizomycotina</taxon>
        <taxon>Sordariomycetes</taxon>
        <taxon>Hypocreomycetidae</taxon>
        <taxon>Glomerellales</taxon>
        <taxon>Glomerellaceae</taxon>
        <taxon>Colletotrichum</taxon>
        <taxon>Colletotrichum acutatum species complex</taxon>
    </lineage>
</organism>
<feature type="transmembrane region" description="Helical" evidence="9">
    <location>
        <begin position="417"/>
        <end position="441"/>
    </location>
</feature>
<gene>
    <name evidence="11" type="ORF">JMJ77_000613</name>
</gene>
<dbReference type="SUPFAM" id="SSF57701">
    <property type="entry name" value="Zn2/Cys6 DNA-binding domain"/>
    <property type="match status" value="1"/>
</dbReference>
<dbReference type="InterPro" id="IPR036864">
    <property type="entry name" value="Zn2-C6_fun-type_DNA-bd_sf"/>
</dbReference>
<feature type="transmembrane region" description="Helical" evidence="9">
    <location>
        <begin position="145"/>
        <end position="166"/>
    </location>
</feature>
<keyword evidence="4" id="KW-0479">Metal-binding</keyword>
<evidence type="ECO:0000313" key="11">
    <source>
        <dbReference type="EMBL" id="KAG7053526.1"/>
    </source>
</evidence>
<comment type="similarity">
    <text evidence="2">Belongs to the purine-cytosine permease (2.A.39) family.</text>
</comment>
<evidence type="ECO:0000256" key="3">
    <source>
        <dbReference type="ARBA" id="ARBA00022692"/>
    </source>
</evidence>
<feature type="transmembrane region" description="Helical" evidence="9">
    <location>
        <begin position="472"/>
        <end position="495"/>
    </location>
</feature>
<feature type="domain" description="Zn(2)-C6 fungal-type" evidence="10">
    <location>
        <begin position="621"/>
        <end position="650"/>
    </location>
</feature>
<dbReference type="CDD" id="cd11482">
    <property type="entry name" value="SLC-NCS1sbd_NRT1-like"/>
    <property type="match status" value="1"/>
</dbReference>
<dbReference type="InterPro" id="IPR001248">
    <property type="entry name" value="Pur-cyt_permease"/>
</dbReference>
<evidence type="ECO:0000256" key="9">
    <source>
        <dbReference type="SAM" id="Phobius"/>
    </source>
</evidence>
<feature type="region of interest" description="Disordered" evidence="8">
    <location>
        <begin position="589"/>
        <end position="621"/>
    </location>
</feature>
<dbReference type="Gene3D" id="1.10.4160.10">
    <property type="entry name" value="Hydantoin permease"/>
    <property type="match status" value="1"/>
</dbReference>
<evidence type="ECO:0000259" key="10">
    <source>
        <dbReference type="PROSITE" id="PS50048"/>
    </source>
</evidence>
<evidence type="ECO:0000256" key="5">
    <source>
        <dbReference type="ARBA" id="ARBA00022989"/>
    </source>
</evidence>
<dbReference type="PROSITE" id="PS50048">
    <property type="entry name" value="ZN2_CY6_FUNGAL_2"/>
    <property type="match status" value="1"/>
</dbReference>
<dbReference type="GO" id="GO:0015205">
    <property type="term" value="F:nucleobase transmembrane transporter activity"/>
    <property type="evidence" value="ECO:0007669"/>
    <property type="project" value="TreeGrafter"/>
</dbReference>
<feature type="transmembrane region" description="Helical" evidence="9">
    <location>
        <begin position="301"/>
        <end position="321"/>
    </location>
</feature>
<dbReference type="AlphaFoldDB" id="A0A9P7R9Y6"/>
<dbReference type="GO" id="GO:0008270">
    <property type="term" value="F:zinc ion binding"/>
    <property type="evidence" value="ECO:0007669"/>
    <property type="project" value="InterPro"/>
</dbReference>
<dbReference type="InterPro" id="IPR001138">
    <property type="entry name" value="Zn2Cys6_DnaBD"/>
</dbReference>
<protein>
    <submittedName>
        <fullName evidence="11">NCS1 nucleoside transporter family protein</fullName>
    </submittedName>
</protein>
<feature type="transmembrane region" description="Helical" evidence="9">
    <location>
        <begin position="260"/>
        <end position="280"/>
    </location>
</feature>
<comment type="subcellular location">
    <subcellularLocation>
        <location evidence="1">Membrane</location>
        <topology evidence="1">Multi-pass membrane protein</topology>
    </subcellularLocation>
</comment>
<feature type="transmembrane region" description="Helical" evidence="9">
    <location>
        <begin position="65"/>
        <end position="85"/>
    </location>
</feature>
<dbReference type="InterPro" id="IPR007219">
    <property type="entry name" value="XnlR_reg_dom"/>
</dbReference>
<dbReference type="CDD" id="cd12148">
    <property type="entry name" value="fungal_TF_MHR"/>
    <property type="match status" value="1"/>
</dbReference>
<feature type="transmembrane region" description="Helical" evidence="9">
    <location>
        <begin position="186"/>
        <end position="206"/>
    </location>
</feature>
<feature type="transmembrane region" description="Helical" evidence="9">
    <location>
        <begin position="213"/>
        <end position="234"/>
    </location>
</feature>
<dbReference type="GO" id="GO:0003677">
    <property type="term" value="F:DNA binding"/>
    <property type="evidence" value="ECO:0007669"/>
    <property type="project" value="InterPro"/>
</dbReference>
<evidence type="ECO:0000256" key="4">
    <source>
        <dbReference type="ARBA" id="ARBA00022723"/>
    </source>
</evidence>
<name>A0A9P7R9Y6_9PEZI</name>
<evidence type="ECO:0000256" key="8">
    <source>
        <dbReference type="SAM" id="MobiDB-lite"/>
    </source>
</evidence>
<dbReference type="InterPro" id="IPR045225">
    <property type="entry name" value="Uracil/uridine/allantoin_perm"/>
</dbReference>
<feature type="compositionally biased region" description="Low complexity" evidence="8">
    <location>
        <begin position="674"/>
        <end position="684"/>
    </location>
</feature>
<dbReference type="GO" id="GO:0006351">
    <property type="term" value="P:DNA-templated transcription"/>
    <property type="evidence" value="ECO:0007669"/>
    <property type="project" value="InterPro"/>
</dbReference>
<keyword evidence="5 9" id="KW-1133">Transmembrane helix</keyword>
<evidence type="ECO:0000256" key="1">
    <source>
        <dbReference type="ARBA" id="ARBA00004141"/>
    </source>
</evidence>
<proteinExistence type="inferred from homology"/>
<reference evidence="11" key="1">
    <citation type="submission" date="2021-05" db="EMBL/GenBank/DDBJ databases">
        <title>Comparative genomics of three Colletotrichum scovillei strains and genetic complementation revealed genes involved fungal growth and virulence on chili pepper.</title>
        <authorList>
            <person name="Hsieh D.-K."/>
            <person name="Chuang S.-C."/>
            <person name="Chen C.-Y."/>
            <person name="Chao Y.-T."/>
            <person name="Lu M.-Y.J."/>
            <person name="Lee M.-H."/>
            <person name="Shih M.-C."/>
        </authorList>
    </citation>
    <scope>NUCLEOTIDE SEQUENCE</scope>
    <source>
        <strain evidence="11">Coll-153</strain>
    </source>
</reference>
<feature type="compositionally biased region" description="Polar residues" evidence="8">
    <location>
        <begin position="685"/>
        <end position="697"/>
    </location>
</feature>
<keyword evidence="3 9" id="KW-0812">Transmembrane</keyword>